<dbReference type="PROSITE" id="PS51996">
    <property type="entry name" value="TR_MART"/>
    <property type="match status" value="1"/>
</dbReference>
<gene>
    <name evidence="1" type="ORF">OXD698_LOCUS49403</name>
</gene>
<dbReference type="AlphaFoldDB" id="A0A820LV87"/>
<name>A0A820LV87_9BILA</name>
<evidence type="ECO:0000313" key="2">
    <source>
        <dbReference type="Proteomes" id="UP000663844"/>
    </source>
</evidence>
<protein>
    <submittedName>
        <fullName evidence="1">Uncharacterized protein</fullName>
    </submittedName>
</protein>
<reference evidence="1" key="1">
    <citation type="submission" date="2021-02" db="EMBL/GenBank/DDBJ databases">
        <authorList>
            <person name="Nowell W R."/>
        </authorList>
    </citation>
    <scope>NUCLEOTIDE SEQUENCE</scope>
</reference>
<sequence>MSNEEFNSFKDLRGSIISINTFLSTTTSMQVALMYAGKFHENPDLISVIFSIEANSQARTRPYANISQYSMFPDEDEVLFAMGSVFQIGNIRELPDSNNIWIIHLKMANLGDY</sequence>
<evidence type="ECO:0000313" key="1">
    <source>
        <dbReference type="EMBL" id="CAF4362761.1"/>
    </source>
</evidence>
<organism evidence="1 2">
    <name type="scientific">Adineta steineri</name>
    <dbReference type="NCBI Taxonomy" id="433720"/>
    <lineage>
        <taxon>Eukaryota</taxon>
        <taxon>Metazoa</taxon>
        <taxon>Spiralia</taxon>
        <taxon>Gnathifera</taxon>
        <taxon>Rotifera</taxon>
        <taxon>Eurotatoria</taxon>
        <taxon>Bdelloidea</taxon>
        <taxon>Adinetida</taxon>
        <taxon>Adinetidae</taxon>
        <taxon>Adineta</taxon>
    </lineage>
</organism>
<dbReference type="Gene3D" id="3.90.176.10">
    <property type="entry name" value="Toxin ADP-ribosyltransferase, Chain A, domain 1"/>
    <property type="match status" value="1"/>
</dbReference>
<dbReference type="SUPFAM" id="SSF56399">
    <property type="entry name" value="ADP-ribosylation"/>
    <property type="match status" value="1"/>
</dbReference>
<accession>A0A820LV87</accession>
<dbReference type="EMBL" id="CAJOAZ010022116">
    <property type="protein sequence ID" value="CAF4362761.1"/>
    <property type="molecule type" value="Genomic_DNA"/>
</dbReference>
<proteinExistence type="predicted"/>
<dbReference type="Proteomes" id="UP000663844">
    <property type="component" value="Unassembled WGS sequence"/>
</dbReference>
<comment type="caution">
    <text evidence="1">The sequence shown here is derived from an EMBL/GenBank/DDBJ whole genome shotgun (WGS) entry which is preliminary data.</text>
</comment>